<proteinExistence type="predicted"/>
<dbReference type="InterPro" id="IPR034144">
    <property type="entry name" value="TOPRIM_TopoIII"/>
</dbReference>
<dbReference type="GO" id="GO:0003677">
    <property type="term" value="F:DNA binding"/>
    <property type="evidence" value="ECO:0007669"/>
    <property type="project" value="InterPro"/>
</dbReference>
<evidence type="ECO:0000256" key="4">
    <source>
        <dbReference type="ARBA" id="ARBA00032235"/>
    </source>
</evidence>
<reference evidence="8 9" key="1">
    <citation type="submission" date="2017-03" db="EMBL/GenBank/DDBJ databases">
        <authorList>
            <person name="Afonso C.L."/>
            <person name="Miller P.J."/>
            <person name="Scott M.A."/>
            <person name="Spackman E."/>
            <person name="Goraichik I."/>
            <person name="Dimitrov K.M."/>
            <person name="Suarez D.L."/>
            <person name="Swayne D.E."/>
        </authorList>
    </citation>
    <scope>NUCLEOTIDE SEQUENCE [LARGE SCALE GENOMIC DNA]</scope>
    <source>
        <strain evidence="8">PRJEB14757</strain>
    </source>
</reference>
<sequence>MTEIILTEKFSVASDFAKALGIKGKGEGCFKNSNTVITWAVGHLVELFEPDDYDPALKKWRLETLPLIPEKFRYKPIKKSIKQFNIIKSLLNQPGITRVIIATDAGREGEVIARTILLESGFTDKERIFRFWTSQALVPDVVRKCMNELKPITQYDRLWRAGYYRQVADWLVGMNCTRMVTLRLHGDLFSVGRVQTAVLALLADRKHARDIFVPETYWLLKVLFSNEKGTWTGQWFKGKETQLKKKEDMESLCKRLQENREPGVVLSMKKEKKK</sequence>
<dbReference type="PROSITE" id="PS52039">
    <property type="entry name" value="TOPO_IA_2"/>
    <property type="match status" value="1"/>
</dbReference>
<keyword evidence="9" id="KW-1185">Reference proteome</keyword>
<evidence type="ECO:0000313" key="8">
    <source>
        <dbReference type="EMBL" id="SLM29502.1"/>
    </source>
</evidence>
<keyword evidence="1 8" id="KW-0413">Isomerase</keyword>
<dbReference type="InterPro" id="IPR003601">
    <property type="entry name" value="Topo_IA_2"/>
</dbReference>
<dbReference type="PANTHER" id="PTHR11390">
    <property type="entry name" value="PROKARYOTIC DNA TOPOISOMERASE"/>
    <property type="match status" value="1"/>
</dbReference>
<dbReference type="PANTHER" id="PTHR11390:SF21">
    <property type="entry name" value="DNA TOPOISOMERASE 3-ALPHA"/>
    <property type="match status" value="1"/>
</dbReference>
<dbReference type="Gene3D" id="1.10.460.10">
    <property type="entry name" value="Topoisomerase I, domain 2"/>
    <property type="match status" value="1"/>
</dbReference>
<dbReference type="InterPro" id="IPR000380">
    <property type="entry name" value="Topo_IA"/>
</dbReference>
<evidence type="ECO:0000256" key="5">
    <source>
        <dbReference type="ARBA" id="ARBA00032877"/>
    </source>
</evidence>
<evidence type="ECO:0000259" key="6">
    <source>
        <dbReference type="PROSITE" id="PS50880"/>
    </source>
</evidence>
<dbReference type="InterPro" id="IPR013824">
    <property type="entry name" value="Topo_IA_cen_sub1"/>
</dbReference>
<dbReference type="SMART" id="SM00436">
    <property type="entry name" value="TOP1Bc"/>
    <property type="match status" value="1"/>
</dbReference>
<dbReference type="Gene3D" id="3.40.50.140">
    <property type="match status" value="1"/>
</dbReference>
<feature type="domain" description="Toprim" evidence="6">
    <location>
        <begin position="2"/>
        <end position="137"/>
    </location>
</feature>
<evidence type="ECO:0000256" key="2">
    <source>
        <dbReference type="ARBA" id="ARBA00030003"/>
    </source>
</evidence>
<dbReference type="Proteomes" id="UP000191931">
    <property type="component" value="Unassembled WGS sequence"/>
</dbReference>
<dbReference type="SMART" id="SM00493">
    <property type="entry name" value="TOPRIM"/>
    <property type="match status" value="1"/>
</dbReference>
<organism evidence="8 9">
    <name type="scientific">Desulfamplus magnetovallimortis</name>
    <dbReference type="NCBI Taxonomy" id="1246637"/>
    <lineage>
        <taxon>Bacteria</taxon>
        <taxon>Pseudomonadati</taxon>
        <taxon>Thermodesulfobacteriota</taxon>
        <taxon>Desulfobacteria</taxon>
        <taxon>Desulfobacterales</taxon>
        <taxon>Desulfobacteraceae</taxon>
        <taxon>Desulfamplus</taxon>
    </lineage>
</organism>
<dbReference type="GO" id="GO:0006281">
    <property type="term" value="P:DNA repair"/>
    <property type="evidence" value="ECO:0007669"/>
    <property type="project" value="TreeGrafter"/>
</dbReference>
<dbReference type="InterPro" id="IPR013497">
    <property type="entry name" value="Topo_IA_cen"/>
</dbReference>
<protein>
    <recommendedName>
        <fullName evidence="5">Omega-protein</fullName>
    </recommendedName>
    <alternativeName>
        <fullName evidence="4">Relaxing enzyme</fullName>
    </alternativeName>
    <alternativeName>
        <fullName evidence="2">Swivelase</fullName>
    </alternativeName>
    <alternativeName>
        <fullName evidence="3">Untwisting enzyme</fullName>
    </alternativeName>
</protein>
<dbReference type="GO" id="GO:0006310">
    <property type="term" value="P:DNA recombination"/>
    <property type="evidence" value="ECO:0007669"/>
    <property type="project" value="TreeGrafter"/>
</dbReference>
<dbReference type="GO" id="GO:0043597">
    <property type="term" value="C:cytoplasmic replication fork"/>
    <property type="evidence" value="ECO:0007669"/>
    <property type="project" value="TreeGrafter"/>
</dbReference>
<dbReference type="EMBL" id="FWEV01000096">
    <property type="protein sequence ID" value="SLM29502.1"/>
    <property type="molecule type" value="Genomic_DNA"/>
</dbReference>
<dbReference type="GO" id="GO:0003917">
    <property type="term" value="F:DNA topoisomerase type I (single strand cut, ATP-independent) activity"/>
    <property type="evidence" value="ECO:0007669"/>
    <property type="project" value="InterPro"/>
</dbReference>
<dbReference type="InterPro" id="IPR023405">
    <property type="entry name" value="Topo_IA_core_domain"/>
</dbReference>
<dbReference type="STRING" id="1246637.MTBBW1_1850004"/>
<evidence type="ECO:0000259" key="7">
    <source>
        <dbReference type="PROSITE" id="PS52039"/>
    </source>
</evidence>
<name>A0A1W1HAQ4_9BACT</name>
<dbReference type="Pfam" id="PF01131">
    <property type="entry name" value="Topoisom_bac"/>
    <property type="match status" value="1"/>
</dbReference>
<dbReference type="GO" id="GO:0006265">
    <property type="term" value="P:DNA topological change"/>
    <property type="evidence" value="ECO:0007669"/>
    <property type="project" value="InterPro"/>
</dbReference>
<feature type="domain" description="Topo IA-type catalytic" evidence="7">
    <location>
        <begin position="155"/>
        <end position="274"/>
    </location>
</feature>
<dbReference type="CDD" id="cd03362">
    <property type="entry name" value="TOPRIM_TopoIA_TopoIII"/>
    <property type="match status" value="1"/>
</dbReference>
<evidence type="ECO:0000256" key="3">
    <source>
        <dbReference type="ARBA" id="ARBA00031985"/>
    </source>
</evidence>
<dbReference type="PROSITE" id="PS50880">
    <property type="entry name" value="TOPRIM"/>
    <property type="match status" value="1"/>
</dbReference>
<dbReference type="AlphaFoldDB" id="A0A1W1HAQ4"/>
<evidence type="ECO:0000256" key="1">
    <source>
        <dbReference type="ARBA" id="ARBA00023235"/>
    </source>
</evidence>
<dbReference type="RefSeq" id="WP_080806509.1">
    <property type="nucleotide sequence ID" value="NZ_LT828554.1"/>
</dbReference>
<evidence type="ECO:0000313" key="9">
    <source>
        <dbReference type="Proteomes" id="UP000191931"/>
    </source>
</evidence>
<dbReference type="Pfam" id="PF01751">
    <property type="entry name" value="Toprim"/>
    <property type="match status" value="1"/>
</dbReference>
<dbReference type="PRINTS" id="PR00417">
    <property type="entry name" value="PRTPISMRASEI"/>
</dbReference>
<accession>A0A1W1HAQ4</accession>
<dbReference type="SUPFAM" id="SSF56712">
    <property type="entry name" value="Prokaryotic type I DNA topoisomerase"/>
    <property type="match status" value="1"/>
</dbReference>
<gene>
    <name evidence="8" type="ORF">MTBBW1_1850004</name>
</gene>
<dbReference type="InterPro" id="IPR006171">
    <property type="entry name" value="TOPRIM_dom"/>
</dbReference>
<dbReference type="OrthoDB" id="9804262at2"/>